<proteinExistence type="predicted"/>
<gene>
    <name evidence="1" type="ORF">RRG08_031027</name>
</gene>
<accession>A0AAE0ZEZ8</accession>
<reference evidence="1" key="1">
    <citation type="journal article" date="2023" name="G3 (Bethesda)">
        <title>A reference genome for the long-term kleptoplast-retaining sea slug Elysia crispata morphotype clarki.</title>
        <authorList>
            <person name="Eastman K.E."/>
            <person name="Pendleton A.L."/>
            <person name="Shaikh M.A."/>
            <person name="Suttiyut T."/>
            <person name="Ogas R."/>
            <person name="Tomko P."/>
            <person name="Gavelis G."/>
            <person name="Widhalm J.R."/>
            <person name="Wisecaver J.H."/>
        </authorList>
    </citation>
    <scope>NUCLEOTIDE SEQUENCE</scope>
    <source>
        <strain evidence="1">ECLA1</strain>
    </source>
</reference>
<name>A0AAE0ZEZ8_9GAST</name>
<organism evidence="1 2">
    <name type="scientific">Elysia crispata</name>
    <name type="common">lettuce slug</name>
    <dbReference type="NCBI Taxonomy" id="231223"/>
    <lineage>
        <taxon>Eukaryota</taxon>
        <taxon>Metazoa</taxon>
        <taxon>Spiralia</taxon>
        <taxon>Lophotrochozoa</taxon>
        <taxon>Mollusca</taxon>
        <taxon>Gastropoda</taxon>
        <taxon>Heterobranchia</taxon>
        <taxon>Euthyneura</taxon>
        <taxon>Panpulmonata</taxon>
        <taxon>Sacoglossa</taxon>
        <taxon>Placobranchoidea</taxon>
        <taxon>Plakobranchidae</taxon>
        <taxon>Elysia</taxon>
    </lineage>
</organism>
<sequence>MGLKRCGPKFTTGGGKCSTLKALALGGKCSTLKALALGGKCSTLKELALGGKFSTLETPAFFSEILDKPGKASASWERRDDKHKVFHSFNLFTPHSVGLAAFRELFSYTQCSRRQSARLKRKC</sequence>
<comment type="caution">
    <text evidence="1">The sequence shown here is derived from an EMBL/GenBank/DDBJ whole genome shotgun (WGS) entry which is preliminary data.</text>
</comment>
<protein>
    <submittedName>
        <fullName evidence="1">Uncharacterized protein</fullName>
    </submittedName>
</protein>
<dbReference type="Proteomes" id="UP001283361">
    <property type="component" value="Unassembled WGS sequence"/>
</dbReference>
<dbReference type="AlphaFoldDB" id="A0AAE0ZEZ8"/>
<evidence type="ECO:0000313" key="2">
    <source>
        <dbReference type="Proteomes" id="UP001283361"/>
    </source>
</evidence>
<dbReference type="EMBL" id="JAWDGP010004062">
    <property type="protein sequence ID" value="KAK3768233.1"/>
    <property type="molecule type" value="Genomic_DNA"/>
</dbReference>
<evidence type="ECO:0000313" key="1">
    <source>
        <dbReference type="EMBL" id="KAK3768233.1"/>
    </source>
</evidence>
<keyword evidence="2" id="KW-1185">Reference proteome</keyword>